<dbReference type="OrthoDB" id="10507526at2759"/>
<dbReference type="AlphaFoldDB" id="A0A9D4AJF4"/>
<gene>
    <name evidence="1" type="ORF">J1N35_001248</name>
</gene>
<organism evidence="1 2">
    <name type="scientific">Gossypium stocksii</name>
    <dbReference type="NCBI Taxonomy" id="47602"/>
    <lineage>
        <taxon>Eukaryota</taxon>
        <taxon>Viridiplantae</taxon>
        <taxon>Streptophyta</taxon>
        <taxon>Embryophyta</taxon>
        <taxon>Tracheophyta</taxon>
        <taxon>Spermatophyta</taxon>
        <taxon>Magnoliopsida</taxon>
        <taxon>eudicotyledons</taxon>
        <taxon>Gunneridae</taxon>
        <taxon>Pentapetalae</taxon>
        <taxon>rosids</taxon>
        <taxon>malvids</taxon>
        <taxon>Malvales</taxon>
        <taxon>Malvaceae</taxon>
        <taxon>Malvoideae</taxon>
        <taxon>Gossypium</taxon>
    </lineage>
</organism>
<sequence length="141" mass="16246">MEKGFLFQDATFMGYIEAISLVAQKHGWHLVCLHSNDVITKVVKEFYAHLTTPNNAFVYARGAMVLFDEYSINAKYGLPEGLDEHFQFVMTITVEELNQVLEDLCVEGTKWTITQNDCYSIDRVSLNPHCRQSSLFHTKEY</sequence>
<protein>
    <submittedName>
        <fullName evidence="1">Uncharacterized protein</fullName>
    </submittedName>
</protein>
<accession>A0A9D4AJF4</accession>
<evidence type="ECO:0000313" key="2">
    <source>
        <dbReference type="Proteomes" id="UP000828251"/>
    </source>
</evidence>
<name>A0A9D4AJF4_9ROSI</name>
<dbReference type="Proteomes" id="UP000828251">
    <property type="component" value="Unassembled WGS sequence"/>
</dbReference>
<proteinExistence type="predicted"/>
<evidence type="ECO:0000313" key="1">
    <source>
        <dbReference type="EMBL" id="KAH1129870.1"/>
    </source>
</evidence>
<reference evidence="1 2" key="1">
    <citation type="journal article" date="2021" name="Plant Biotechnol. J.">
        <title>Multi-omics assisted identification of the key and species-specific regulatory components of drought-tolerant mechanisms in Gossypium stocksii.</title>
        <authorList>
            <person name="Yu D."/>
            <person name="Ke L."/>
            <person name="Zhang D."/>
            <person name="Wu Y."/>
            <person name="Sun Y."/>
            <person name="Mei J."/>
            <person name="Sun J."/>
            <person name="Sun Y."/>
        </authorList>
    </citation>
    <scope>NUCLEOTIDE SEQUENCE [LARGE SCALE GENOMIC DNA]</scope>
    <source>
        <strain evidence="2">cv. E1</strain>
        <tissue evidence="1">Leaf</tissue>
    </source>
</reference>
<comment type="caution">
    <text evidence="1">The sequence shown here is derived from an EMBL/GenBank/DDBJ whole genome shotgun (WGS) entry which is preliminary data.</text>
</comment>
<dbReference type="EMBL" id="JAIQCV010000001">
    <property type="protein sequence ID" value="KAH1129870.1"/>
    <property type="molecule type" value="Genomic_DNA"/>
</dbReference>
<keyword evidence="2" id="KW-1185">Reference proteome</keyword>